<comment type="caution">
    <text evidence="3">The sequence shown here is derived from an EMBL/GenBank/DDBJ whole genome shotgun (WGS) entry which is preliminary data.</text>
</comment>
<feature type="region of interest" description="Disordered" evidence="2">
    <location>
        <begin position="1172"/>
        <end position="1191"/>
    </location>
</feature>
<name>A0A8S1XCQ3_PAROT</name>
<feature type="coiled-coil region" evidence="1">
    <location>
        <begin position="392"/>
        <end position="458"/>
    </location>
</feature>
<dbReference type="EMBL" id="CAJJDP010000117">
    <property type="protein sequence ID" value="CAD8198729.1"/>
    <property type="molecule type" value="Genomic_DNA"/>
</dbReference>
<sequence length="2246" mass="267399">MNKEEIFQKGKEEQRLQNLGEQFCPLYDLKPQDFLYEFIPRYLEYYVKSEKRDKYAQPLPLNAITNSPLRNVFNKFDINLLFPNRKWEFSMTETFLRQIKQETNVLLAINSILEGKMTTQPKEIKQSKKYLQNAKFYELLNCKNNRRDAVIVQILPKQKFTLNSQNQLQTLEYVQSMVFICIASYGYDEILRKYQTHQEEDPYLLEELGLIQDIRKQQKYGQTKEQDSFTYQLFDKPKSYRIPNFQADQYVFDLKYQRWVKKQNHNNYQQRVQMQNELKGSYFLLKKYLFTPNFQQYRNLLKNIKSEKFTATMEQFEAIAKQGDTILIGRSGTGKTTISLLKLFITDAIFMLRQNLDLVEESNSKINLQYTQQLSTGIKLKTLFLTSSPLLAQQIKQKYDNLVKNVQQTLREKNKGQKFSEQLKENLDESTVQILDILEEEEESASQFQIEDEEENEEDIDQYEKEMGQFSTMSDIKQFPAFLTIRKLLFLIDSQLSNPFFKNKEQIHRSAQWHNEYFGVLSLNQSVTNNNFQEQLNSEVDDLDSKEVIYHNNNLKEVTLECFKDFFWPKIMQQIATADKQYFNSLDPMLIWSDIINIIKGHENSFKNPNFHLNKEDYQDYYISQRYDHNNKRYYVFKVFLIYEKLKSKYGYYDILDLINHINFQQVYCHDKIEYMHYIILDELQDVPKALLILLNRMTQVQLFLAGDNAQNIVKGSGIKFQDIVNCLEKEKSLKSSINLPQASLIQLSYNFRSTNQILQLGNTLVTALELFFPNYLDFLQKEKSNQQGPKPIVIQSIYTQDLLNYLFKEYQNKQRNIEFGSNSVIIVKDQESKLKIPIELQNAIILTIYEAKGLEFDDVILFNFFADACVDENAWSLFQTLEIVKIKKDKQEWNSSKKLYKHEVELTKLELRKYNPNTNKQNKNIFNPKNVNLTLQHELKQLYVAVTRPKQRLIIFDQSLQNRHYIQQIWEELELVEIVRVQQIQEFKFVLSFQIDNKANWKKQGYRMLRQNNYEQAQKCFMFANEIELAKKSMAYNLATQATLTSNNFGLFIQAAQIFEEINLPKRAASCYFSGKNYEKAFKLYQQLGCKDEMAESAYFSGQYQIAGQIFSELGEVRRSMECYNKEQLWEVSLDQLNGNQFTSDEKLMFLNIIIPKYLKQITEDIEKEEKLEQQKEQINNPNDETESFEVEGSLLNRSQMTQKNEINDLENSQSFQVVKDDSLDHLSIFDPDDEWIKPENKSLIKSIASSSIESQFSNVLLMNQPSNTPLLKSRLNIFMKNNVMLKLAERFQQFKKEFKILLENQKSQCALLSFRNQDEKELDHMINFLYDLENFDIEAVYFVLDVLEQFKSYKLCIYVCNQFKLSSHLGRYLVSLASQYTPMTKNNFKLENWVIGNNLKRKRLLDQSMLAQMAFNNILESINPIYLKFKYEEQLHSFNSFGLECYKSLIGLGYWRTIIHQLNYENAVQLCQSFNNFQDLVILIEKVKGERQNNQLTDQEKHQLIKYNYFIQVEQYFIQNQSNKIEIDQQFEITIQCSSKRLLTKDNIVQLINNSKLYKENLTYEEKLKQLESIVLSMLCSMGILKFEINQQYSLIIDLIEQQQYCLNQLAFVHNNPNINEALEFLFKFSFPTGDLMMDFSQYCIIHITSKLIKNVNEQMIFMDIAYEYIAIPFEALGKIIKTYFCNFKPVITLTQAIDSQQGQQEMKLLLKCLKQRLQYQYENILPHLTLSVNDHIDYYAKVTYGSRQKSIVNSVDDHESSILNFTKSDDMRTVHKWLLQQNRRINKMDKQIKYYLKYESILLFEQGLHNQDQKHGYIILALNLLHLQDNLPFAIFTIQNLKKKEDQQYYLKYLEFLECQYFDIIEDSFECFIEYSQYFEEKMYLDESLNHLTRIGIKLLLAQHGVSQVIIPQKYQDIISCQQYIDQPLFKLSRPEIVLEFIEQLQYYIETCNSEHYEYQCNLLLIIFMVNLQNLNDQIKERLLEIFSNNNTYRYYKRLHQCLNQKNPNLQQELIDKMNVLIIKGYFEEQLITIQIKQSTHNLNSQKVYQDCLNKWEGYFEEAQQIEKNGRNLLKKWRQFKSQHQNKNNLFKNKSSPSVIRFQQFHKLQLKDWQSQNKLIEYQSLIIKIYNIQEELLKLRQKMLRGADLQFVNLLLNNSTNLLKEIINGNLPVELFEELKQKYYNWRDSFSTLEKTEQELLERNRQILKLKWQKLQAGVKVQNKFDSHCIKTVDEHIDEESQD</sequence>
<evidence type="ECO:0008006" key="5">
    <source>
        <dbReference type="Google" id="ProtNLM"/>
    </source>
</evidence>
<dbReference type="PANTHER" id="PTHR21529:SF4">
    <property type="entry name" value="TPR AND ANKYRIN REPEAT-CONTAINING PROTEIN 1"/>
    <property type="match status" value="1"/>
</dbReference>
<dbReference type="OMA" id="EDSFECF"/>
<dbReference type="InterPro" id="IPR039904">
    <property type="entry name" value="TRANK1"/>
</dbReference>
<organism evidence="3 4">
    <name type="scientific">Paramecium octaurelia</name>
    <dbReference type="NCBI Taxonomy" id="43137"/>
    <lineage>
        <taxon>Eukaryota</taxon>
        <taxon>Sar</taxon>
        <taxon>Alveolata</taxon>
        <taxon>Ciliophora</taxon>
        <taxon>Intramacronucleata</taxon>
        <taxon>Oligohymenophorea</taxon>
        <taxon>Peniculida</taxon>
        <taxon>Parameciidae</taxon>
        <taxon>Paramecium</taxon>
    </lineage>
</organism>
<evidence type="ECO:0000256" key="1">
    <source>
        <dbReference type="SAM" id="Coils"/>
    </source>
</evidence>
<protein>
    <recommendedName>
        <fullName evidence="5">UvrD-like helicase ATP-binding domain-containing protein</fullName>
    </recommendedName>
</protein>
<accession>A0A8S1XCQ3</accession>
<evidence type="ECO:0000313" key="3">
    <source>
        <dbReference type="EMBL" id="CAD8198729.1"/>
    </source>
</evidence>
<proteinExistence type="predicted"/>
<dbReference type="OrthoDB" id="3156807at2759"/>
<reference evidence="3" key="1">
    <citation type="submission" date="2021-01" db="EMBL/GenBank/DDBJ databases">
        <authorList>
            <consortium name="Genoscope - CEA"/>
            <person name="William W."/>
        </authorList>
    </citation>
    <scope>NUCLEOTIDE SEQUENCE</scope>
</reference>
<keyword evidence="4" id="KW-1185">Reference proteome</keyword>
<dbReference type="Proteomes" id="UP000683925">
    <property type="component" value="Unassembled WGS sequence"/>
</dbReference>
<dbReference type="PANTHER" id="PTHR21529">
    <property type="entry name" value="MAMMARY TURMOR VIRUS RECEPTOR HOMOLOG 1, 2 MTVR1, 2"/>
    <property type="match status" value="1"/>
</dbReference>
<evidence type="ECO:0000256" key="2">
    <source>
        <dbReference type="SAM" id="MobiDB-lite"/>
    </source>
</evidence>
<keyword evidence="1" id="KW-0175">Coiled coil</keyword>
<evidence type="ECO:0000313" key="4">
    <source>
        <dbReference type="Proteomes" id="UP000683925"/>
    </source>
</evidence>
<gene>
    <name evidence="3" type="ORF">POCTA_138.1.T1170157</name>
</gene>